<dbReference type="Proteomes" id="UP000664032">
    <property type="component" value="Unassembled WGS sequence"/>
</dbReference>
<accession>A0ACB8GRV1</accession>
<dbReference type="EMBL" id="JAFIQS020000008">
    <property type="protein sequence ID" value="KAH9478200.1"/>
    <property type="molecule type" value="Genomic_DNA"/>
</dbReference>
<sequence length="121" mass="13329">MDMDPFQLPPTSPSVEELMHEVQLLTQELNFLRQQQQSSSTPPHPQQPVSQSPSLPPPPPPPAALDIHSFPTPHVAPSCSHSVIKVSPPDPFDGSMEKAENFLRDTAGKWAYEKTKVIDNA</sequence>
<evidence type="ECO:0000313" key="2">
    <source>
        <dbReference type="Proteomes" id="UP000664032"/>
    </source>
</evidence>
<comment type="caution">
    <text evidence="1">The sequence shown here is derived from an EMBL/GenBank/DDBJ whole genome shotgun (WGS) entry which is preliminary data.</text>
</comment>
<protein>
    <submittedName>
        <fullName evidence="1">Uncharacterized protein</fullName>
    </submittedName>
</protein>
<organism evidence="1 2">
    <name type="scientific">Psilocybe cubensis</name>
    <name type="common">Psychedelic mushroom</name>
    <name type="synonym">Stropharia cubensis</name>
    <dbReference type="NCBI Taxonomy" id="181762"/>
    <lineage>
        <taxon>Eukaryota</taxon>
        <taxon>Fungi</taxon>
        <taxon>Dikarya</taxon>
        <taxon>Basidiomycota</taxon>
        <taxon>Agaricomycotina</taxon>
        <taxon>Agaricomycetes</taxon>
        <taxon>Agaricomycetidae</taxon>
        <taxon>Agaricales</taxon>
        <taxon>Agaricineae</taxon>
        <taxon>Strophariaceae</taxon>
        <taxon>Psilocybe</taxon>
    </lineage>
</organism>
<keyword evidence="2" id="KW-1185">Reference proteome</keyword>
<proteinExistence type="predicted"/>
<reference evidence="1" key="1">
    <citation type="submission" date="2021-10" db="EMBL/GenBank/DDBJ databases">
        <title>Psilocybe cubensis genome.</title>
        <authorList>
            <person name="Mckernan K.J."/>
            <person name="Crawford S."/>
            <person name="Trippe A."/>
            <person name="Kane L.T."/>
            <person name="Mclaughlin S."/>
        </authorList>
    </citation>
    <scope>NUCLEOTIDE SEQUENCE</scope>
    <source>
        <strain evidence="1">MGC-MH-2018</strain>
    </source>
</reference>
<name>A0ACB8GRV1_PSICU</name>
<gene>
    <name evidence="1" type="ORF">JR316_0008653</name>
</gene>
<evidence type="ECO:0000313" key="1">
    <source>
        <dbReference type="EMBL" id="KAH9478200.1"/>
    </source>
</evidence>